<name>A0A3E0DSE1_9BACT</name>
<dbReference type="AlphaFoldDB" id="A0A3E0DSE1"/>
<reference evidence="1 2" key="1">
    <citation type="submission" date="2018-08" db="EMBL/GenBank/DDBJ databases">
        <title>Genomic Encyclopedia of Archaeal and Bacterial Type Strains, Phase II (KMG-II): from individual species to whole genera.</title>
        <authorList>
            <person name="Goeker M."/>
        </authorList>
    </citation>
    <scope>NUCLEOTIDE SEQUENCE [LARGE SCALE GENOMIC DNA]</scope>
    <source>
        <strain evidence="1 2">DSM 15986</strain>
    </source>
</reference>
<evidence type="ECO:0000313" key="1">
    <source>
        <dbReference type="EMBL" id="REG85416.1"/>
    </source>
</evidence>
<sequence length="34" mass="4032">MLLKIEFCADKKNEMEKNKGYVAITLCFCKDFQE</sequence>
<keyword evidence="2" id="KW-1185">Reference proteome</keyword>
<evidence type="ECO:0000313" key="2">
    <source>
        <dbReference type="Proteomes" id="UP000256405"/>
    </source>
</evidence>
<protein>
    <submittedName>
        <fullName evidence="1">Uncharacterized protein</fullName>
    </submittedName>
</protein>
<dbReference type="EMBL" id="QUNF01000013">
    <property type="protein sequence ID" value="REG85416.1"/>
    <property type="molecule type" value="Genomic_DNA"/>
</dbReference>
<proteinExistence type="predicted"/>
<organism evidence="1 2">
    <name type="scientific">Algoriphagus antarcticus</name>
    <dbReference type="NCBI Taxonomy" id="238540"/>
    <lineage>
        <taxon>Bacteria</taxon>
        <taxon>Pseudomonadati</taxon>
        <taxon>Bacteroidota</taxon>
        <taxon>Cytophagia</taxon>
        <taxon>Cytophagales</taxon>
        <taxon>Cyclobacteriaceae</taxon>
        <taxon>Algoriphagus</taxon>
    </lineage>
</organism>
<gene>
    <name evidence="1" type="ORF">C8N25_113105</name>
</gene>
<dbReference type="Proteomes" id="UP000256405">
    <property type="component" value="Unassembled WGS sequence"/>
</dbReference>
<comment type="caution">
    <text evidence="1">The sequence shown here is derived from an EMBL/GenBank/DDBJ whole genome shotgun (WGS) entry which is preliminary data.</text>
</comment>
<accession>A0A3E0DSE1</accession>